<keyword evidence="2" id="KW-0472">Membrane</keyword>
<dbReference type="EMBL" id="JAVIZA010000001">
    <property type="protein sequence ID" value="MDR6167047.1"/>
    <property type="molecule type" value="Genomic_DNA"/>
</dbReference>
<feature type="region of interest" description="Disordered" evidence="1">
    <location>
        <begin position="329"/>
        <end position="361"/>
    </location>
</feature>
<dbReference type="Proteomes" id="UP001260188">
    <property type="component" value="Unassembled WGS sequence"/>
</dbReference>
<evidence type="ECO:0000313" key="3">
    <source>
        <dbReference type="EMBL" id="MDR6167047.1"/>
    </source>
</evidence>
<keyword evidence="2" id="KW-0812">Transmembrane</keyword>
<reference evidence="3 4" key="1">
    <citation type="submission" date="2023-08" db="EMBL/GenBank/DDBJ databases">
        <title>Functional and genomic diversity of the sorghum phyllosphere microbiome.</title>
        <authorList>
            <person name="Shade A."/>
        </authorList>
    </citation>
    <scope>NUCLEOTIDE SEQUENCE [LARGE SCALE GENOMIC DNA]</scope>
    <source>
        <strain evidence="3 4">SORGH_AS_0919</strain>
    </source>
</reference>
<protein>
    <submittedName>
        <fullName evidence="3">Uncharacterized protein</fullName>
    </submittedName>
</protein>
<feature type="transmembrane region" description="Helical" evidence="2">
    <location>
        <begin position="30"/>
        <end position="49"/>
    </location>
</feature>
<accession>A0ABU1HZH8</accession>
<feature type="compositionally biased region" description="Low complexity" evidence="1">
    <location>
        <begin position="333"/>
        <end position="348"/>
    </location>
</feature>
<organism evidence="3 4">
    <name type="scientific">Microbacterium paludicola</name>
    <dbReference type="NCBI Taxonomy" id="300019"/>
    <lineage>
        <taxon>Bacteria</taxon>
        <taxon>Bacillati</taxon>
        <taxon>Actinomycetota</taxon>
        <taxon>Actinomycetes</taxon>
        <taxon>Micrococcales</taxon>
        <taxon>Microbacteriaceae</taxon>
        <taxon>Microbacterium</taxon>
    </lineage>
</organism>
<keyword evidence="2" id="KW-1133">Transmembrane helix</keyword>
<feature type="transmembrane region" description="Helical" evidence="2">
    <location>
        <begin position="198"/>
        <end position="215"/>
    </location>
</feature>
<evidence type="ECO:0000256" key="2">
    <source>
        <dbReference type="SAM" id="Phobius"/>
    </source>
</evidence>
<evidence type="ECO:0000313" key="4">
    <source>
        <dbReference type="Proteomes" id="UP001260188"/>
    </source>
</evidence>
<sequence length="385" mass="40515">MVLRLVFFAAVGALLGGAVVEYVGPPDAGWAIMSIALPVAIISGTFILIGRSMAGGVAVSKDDLRRALDSRRLGLARVDAIRQTGTQINDQPLCEIDLTVRPIQGEAYATTLRTVVALTELPAFQPGIRRQVAILLDGGPEVAFVDGELSPAEAGNLTIPDRSSVRFVPIASHTRISGGRRKGPLIGVGRRGRPLRRLVFAAVAVAVAVLVVAPYREAVAQTVDAVLDGRAHVDLRQPGPLAQAQAALEREIGHDRVSSIYVTPDFVVVEAPVTPATTHTDRWMYRGGQVEHSGAASIQPKSATEAFSWDDVDLARILPTMEDAAAQSGLPVGDAGATAGRTWGGAEAVSSGEKSGPVEINFSLENDYESASFRMSADGSGLSRD</sequence>
<name>A0ABU1HZH8_9MICO</name>
<evidence type="ECO:0000256" key="1">
    <source>
        <dbReference type="SAM" id="MobiDB-lite"/>
    </source>
</evidence>
<proteinExistence type="predicted"/>
<comment type="caution">
    <text evidence="3">The sequence shown here is derived from an EMBL/GenBank/DDBJ whole genome shotgun (WGS) entry which is preliminary data.</text>
</comment>
<keyword evidence="4" id="KW-1185">Reference proteome</keyword>
<gene>
    <name evidence="3" type="ORF">QE367_001251</name>
</gene>